<keyword evidence="5" id="KW-0472">Membrane</keyword>
<reference evidence="7" key="1">
    <citation type="submission" date="2020-06" db="EMBL/GenBank/DDBJ databases">
        <authorList>
            <person name="Li T."/>
            <person name="Hu X."/>
            <person name="Zhang T."/>
            <person name="Song X."/>
            <person name="Zhang H."/>
            <person name="Dai N."/>
            <person name="Sheng W."/>
            <person name="Hou X."/>
            <person name="Wei L."/>
        </authorList>
    </citation>
    <scope>NUCLEOTIDE SEQUENCE</scope>
    <source>
        <strain evidence="7">KEN1</strain>
        <tissue evidence="7">Leaf</tissue>
    </source>
</reference>
<keyword evidence="2" id="KW-0378">Hydrolase</keyword>
<dbReference type="PANTHER" id="PTHR12341">
    <property type="entry name" value="5'-&gt;3' EXORIBONUCLEASE"/>
    <property type="match status" value="1"/>
</dbReference>
<feature type="domain" description="CCHC-type" evidence="6">
    <location>
        <begin position="267"/>
        <end position="282"/>
    </location>
</feature>
<dbReference type="InterPro" id="IPR036875">
    <property type="entry name" value="Znf_CCHC_sf"/>
</dbReference>
<dbReference type="InterPro" id="IPR001878">
    <property type="entry name" value="Znf_CCHC"/>
</dbReference>
<dbReference type="GO" id="GO:0003723">
    <property type="term" value="F:RNA binding"/>
    <property type="evidence" value="ECO:0007669"/>
    <property type="project" value="TreeGrafter"/>
</dbReference>
<evidence type="ECO:0000256" key="5">
    <source>
        <dbReference type="SAM" id="Phobius"/>
    </source>
</evidence>
<keyword evidence="1" id="KW-0540">Nuclease</keyword>
<organism evidence="7">
    <name type="scientific">Sesamum latifolium</name>
    <dbReference type="NCBI Taxonomy" id="2727402"/>
    <lineage>
        <taxon>Eukaryota</taxon>
        <taxon>Viridiplantae</taxon>
        <taxon>Streptophyta</taxon>
        <taxon>Embryophyta</taxon>
        <taxon>Tracheophyta</taxon>
        <taxon>Spermatophyta</taxon>
        <taxon>Magnoliopsida</taxon>
        <taxon>eudicotyledons</taxon>
        <taxon>Gunneridae</taxon>
        <taxon>Pentapetalae</taxon>
        <taxon>asterids</taxon>
        <taxon>lamiids</taxon>
        <taxon>Lamiales</taxon>
        <taxon>Pedaliaceae</taxon>
        <taxon>Sesamum</taxon>
    </lineage>
</organism>
<keyword evidence="5" id="KW-0812">Transmembrane</keyword>
<dbReference type="SMART" id="SM00343">
    <property type="entry name" value="ZnF_C2HC"/>
    <property type="match status" value="1"/>
</dbReference>
<dbReference type="GO" id="GO:0004534">
    <property type="term" value="F:5'-3' RNA exonuclease activity"/>
    <property type="evidence" value="ECO:0007669"/>
    <property type="project" value="TreeGrafter"/>
</dbReference>
<dbReference type="SUPFAM" id="SSF57756">
    <property type="entry name" value="Retrovirus zinc finger-like domains"/>
    <property type="match status" value="1"/>
</dbReference>
<dbReference type="Gene3D" id="3.40.50.12390">
    <property type="match status" value="1"/>
</dbReference>
<keyword evidence="4" id="KW-0862">Zinc</keyword>
<dbReference type="CDD" id="cd18673">
    <property type="entry name" value="PIN_XRN1-2-like"/>
    <property type="match status" value="1"/>
</dbReference>
<dbReference type="GO" id="GO:0005634">
    <property type="term" value="C:nucleus"/>
    <property type="evidence" value="ECO:0007669"/>
    <property type="project" value="TreeGrafter"/>
</dbReference>
<evidence type="ECO:0000256" key="4">
    <source>
        <dbReference type="PROSITE-ProRule" id="PRU00047"/>
    </source>
</evidence>
<proteinExistence type="predicted"/>
<protein>
    <submittedName>
        <fullName evidence="7">5'-3' exoribonuclease 4</fullName>
    </submittedName>
</protein>
<sequence length="380" mass="43267">MGVPAFYRWLADRYPLCIVDVVEEEPRKDERGLPLPIDVSRPNPNGIEFDNLYLDMNDSVDELIVWMLKSKFISLFLISSCKIASSIEQRVIQPAPATYDDVFRSIFEYIDHLVSLVRPRKLLYMAIDGVAPRAKMNQQRSRRFRAAKDAAAAEAEEEKLRKEFELEGAKLLPKEKTETSDSNVITPGTPFMAVLSVALQYYVQCRLNHIPGWRFLKVILSDANVPGEGEHKIMSYIRLQRNLPGSDPNTRHCLYGLVITPPGHQEKCFLCGQGGHLAAECRGETNGQNQDASGKSLNDIPIYKKKYQVNPLSVVEMVYSYCFIVGAINLLMFVYRREFAAMGGYLTDAGEVFLDRVEHFVQAVAVYEDQIFRKRTRIQQ</sequence>
<comment type="caution">
    <text evidence="7">The sequence shown here is derived from an EMBL/GenBank/DDBJ whole genome shotgun (WGS) entry which is preliminary data.</text>
</comment>
<feature type="non-terminal residue" evidence="7">
    <location>
        <position position="380"/>
    </location>
</feature>
<keyword evidence="4" id="KW-0479">Metal-binding</keyword>
<dbReference type="GO" id="GO:0000956">
    <property type="term" value="P:nuclear-transcribed mRNA catabolic process"/>
    <property type="evidence" value="ECO:0007669"/>
    <property type="project" value="TreeGrafter"/>
</dbReference>
<dbReference type="EMBL" id="JACGWN010000003">
    <property type="protein sequence ID" value="KAL0455134.1"/>
    <property type="molecule type" value="Genomic_DNA"/>
</dbReference>
<dbReference type="PANTHER" id="PTHR12341:SF74">
    <property type="entry name" value="5'-3' EXORIBONUCLEASE 4"/>
    <property type="match status" value="1"/>
</dbReference>
<dbReference type="Pfam" id="PF03159">
    <property type="entry name" value="XRN_N"/>
    <property type="match status" value="1"/>
</dbReference>
<dbReference type="PROSITE" id="PS50158">
    <property type="entry name" value="ZF_CCHC"/>
    <property type="match status" value="1"/>
</dbReference>
<dbReference type="InterPro" id="IPR027073">
    <property type="entry name" value="5_3_exoribonuclease"/>
</dbReference>
<gene>
    <name evidence="7" type="ORF">Slati_0852600</name>
</gene>
<evidence type="ECO:0000256" key="2">
    <source>
        <dbReference type="ARBA" id="ARBA00022801"/>
    </source>
</evidence>
<dbReference type="InterPro" id="IPR004859">
    <property type="entry name" value="Xrn1_N"/>
</dbReference>
<dbReference type="GO" id="GO:0008270">
    <property type="term" value="F:zinc ion binding"/>
    <property type="evidence" value="ECO:0007669"/>
    <property type="project" value="UniProtKB-KW"/>
</dbReference>
<keyword evidence="3" id="KW-0269">Exonuclease</keyword>
<evidence type="ECO:0000313" key="7">
    <source>
        <dbReference type="EMBL" id="KAL0455134.1"/>
    </source>
</evidence>
<accession>A0AAW2XLU9</accession>
<dbReference type="Pfam" id="PF17846">
    <property type="entry name" value="XRN_M"/>
    <property type="match status" value="1"/>
</dbReference>
<dbReference type="AlphaFoldDB" id="A0AAW2XLU9"/>
<keyword evidence="4" id="KW-0863">Zinc-finger</keyword>
<evidence type="ECO:0000256" key="3">
    <source>
        <dbReference type="ARBA" id="ARBA00022839"/>
    </source>
</evidence>
<dbReference type="InterPro" id="IPR041412">
    <property type="entry name" value="Xrn1_helical"/>
</dbReference>
<evidence type="ECO:0000256" key="1">
    <source>
        <dbReference type="ARBA" id="ARBA00022722"/>
    </source>
</evidence>
<reference evidence="7" key="2">
    <citation type="journal article" date="2024" name="Plant">
        <title>Genomic evolution and insights into agronomic trait innovations of Sesamum species.</title>
        <authorList>
            <person name="Miao H."/>
            <person name="Wang L."/>
            <person name="Qu L."/>
            <person name="Liu H."/>
            <person name="Sun Y."/>
            <person name="Le M."/>
            <person name="Wang Q."/>
            <person name="Wei S."/>
            <person name="Zheng Y."/>
            <person name="Lin W."/>
            <person name="Duan Y."/>
            <person name="Cao H."/>
            <person name="Xiong S."/>
            <person name="Wang X."/>
            <person name="Wei L."/>
            <person name="Li C."/>
            <person name="Ma Q."/>
            <person name="Ju M."/>
            <person name="Zhao R."/>
            <person name="Li G."/>
            <person name="Mu C."/>
            <person name="Tian Q."/>
            <person name="Mei H."/>
            <person name="Zhang T."/>
            <person name="Gao T."/>
            <person name="Zhang H."/>
        </authorList>
    </citation>
    <scope>NUCLEOTIDE SEQUENCE</scope>
    <source>
        <strain evidence="7">KEN1</strain>
    </source>
</reference>
<feature type="transmembrane region" description="Helical" evidence="5">
    <location>
        <begin position="318"/>
        <end position="335"/>
    </location>
</feature>
<evidence type="ECO:0000259" key="6">
    <source>
        <dbReference type="PROSITE" id="PS50158"/>
    </source>
</evidence>
<keyword evidence="5" id="KW-1133">Transmembrane helix</keyword>
<name>A0AAW2XLU9_9LAMI</name>